<feature type="transmembrane region" description="Helical" evidence="8">
    <location>
        <begin position="53"/>
        <end position="70"/>
    </location>
</feature>
<feature type="transmembrane region" description="Helical" evidence="8">
    <location>
        <begin position="167"/>
        <end position="185"/>
    </location>
</feature>
<dbReference type="Gene3D" id="2.60.40.10">
    <property type="entry name" value="Immunoglobulins"/>
    <property type="match status" value="1"/>
</dbReference>
<dbReference type="Pfam" id="PF11614">
    <property type="entry name" value="FixG_C"/>
    <property type="match status" value="1"/>
</dbReference>
<dbReference type="PANTHER" id="PTHR30176">
    <property type="entry name" value="FERREDOXIN-TYPE PROTEIN NAPH"/>
    <property type="match status" value="1"/>
</dbReference>
<evidence type="ECO:0000313" key="10">
    <source>
        <dbReference type="EMBL" id="QEG39566.1"/>
    </source>
</evidence>
<evidence type="ECO:0000259" key="9">
    <source>
        <dbReference type="PROSITE" id="PS51379"/>
    </source>
</evidence>
<gene>
    <name evidence="10" type="primary">yccM_1</name>
    <name evidence="10" type="ORF">UC8_15610</name>
</gene>
<dbReference type="AlphaFoldDB" id="A0A5B9QR92"/>
<dbReference type="Pfam" id="PF12801">
    <property type="entry name" value="Fer4_5"/>
    <property type="match status" value="1"/>
</dbReference>
<dbReference type="PANTHER" id="PTHR30176:SF3">
    <property type="entry name" value="FERREDOXIN-TYPE PROTEIN NAPH"/>
    <property type="match status" value="1"/>
</dbReference>
<evidence type="ECO:0000256" key="4">
    <source>
        <dbReference type="ARBA" id="ARBA00022982"/>
    </source>
</evidence>
<evidence type="ECO:0000256" key="3">
    <source>
        <dbReference type="ARBA" id="ARBA00022723"/>
    </source>
</evidence>
<keyword evidence="5" id="KW-0408">Iron</keyword>
<dbReference type="InterPro" id="IPR017896">
    <property type="entry name" value="4Fe4S_Fe-S-bd"/>
</dbReference>
<keyword evidence="11" id="KW-1185">Reference proteome</keyword>
<keyword evidence="1" id="KW-0813">Transport</keyword>
<keyword evidence="2" id="KW-0004">4Fe-4S</keyword>
<name>A0A5B9QR92_9BACT</name>
<evidence type="ECO:0000313" key="11">
    <source>
        <dbReference type="Proteomes" id="UP000325286"/>
    </source>
</evidence>
<dbReference type="InterPro" id="IPR051684">
    <property type="entry name" value="Electron_Trans/Redox"/>
</dbReference>
<evidence type="ECO:0000256" key="6">
    <source>
        <dbReference type="ARBA" id="ARBA00023014"/>
    </source>
</evidence>
<keyword evidence="8" id="KW-1133">Transmembrane helix</keyword>
<keyword evidence="4" id="KW-0249">Electron transport</keyword>
<feature type="domain" description="4Fe-4S ferredoxin-type" evidence="9">
    <location>
        <begin position="262"/>
        <end position="292"/>
    </location>
</feature>
<evidence type="ECO:0000256" key="7">
    <source>
        <dbReference type="SAM" id="MobiDB-lite"/>
    </source>
</evidence>
<feature type="region of interest" description="Disordered" evidence="7">
    <location>
        <begin position="1"/>
        <end position="20"/>
    </location>
</feature>
<feature type="transmembrane region" description="Helical" evidence="8">
    <location>
        <begin position="98"/>
        <end position="119"/>
    </location>
</feature>
<keyword evidence="3" id="KW-0479">Metal-binding</keyword>
<dbReference type="PROSITE" id="PS51379">
    <property type="entry name" value="4FE4S_FER_2"/>
    <property type="match status" value="1"/>
</dbReference>
<dbReference type="SUPFAM" id="SSF54862">
    <property type="entry name" value="4Fe-4S ferredoxins"/>
    <property type="match status" value="1"/>
</dbReference>
<dbReference type="GO" id="GO:0051539">
    <property type="term" value="F:4 iron, 4 sulfur cluster binding"/>
    <property type="evidence" value="ECO:0007669"/>
    <property type="project" value="UniProtKB-KW"/>
</dbReference>
<dbReference type="PROSITE" id="PS00198">
    <property type="entry name" value="4FE4S_FER_1"/>
    <property type="match status" value="1"/>
</dbReference>
<dbReference type="Proteomes" id="UP000325286">
    <property type="component" value="Chromosome"/>
</dbReference>
<feature type="transmembrane region" description="Helical" evidence="8">
    <location>
        <begin position="205"/>
        <end position="223"/>
    </location>
</feature>
<evidence type="ECO:0000256" key="8">
    <source>
        <dbReference type="SAM" id="Phobius"/>
    </source>
</evidence>
<dbReference type="KEGG" id="rul:UC8_15610"/>
<feature type="compositionally biased region" description="Polar residues" evidence="7">
    <location>
        <begin position="1"/>
        <end position="16"/>
    </location>
</feature>
<feature type="transmembrane region" description="Helical" evidence="8">
    <location>
        <begin position="341"/>
        <end position="359"/>
    </location>
</feature>
<organism evidence="10 11">
    <name type="scientific">Roseimaritima ulvae</name>
    <dbReference type="NCBI Taxonomy" id="980254"/>
    <lineage>
        <taxon>Bacteria</taxon>
        <taxon>Pseudomonadati</taxon>
        <taxon>Planctomycetota</taxon>
        <taxon>Planctomycetia</taxon>
        <taxon>Pirellulales</taxon>
        <taxon>Pirellulaceae</taxon>
        <taxon>Roseimaritima</taxon>
    </lineage>
</organism>
<dbReference type="RefSeq" id="WP_068133060.1">
    <property type="nucleotide sequence ID" value="NZ_CP042914.1"/>
</dbReference>
<keyword evidence="8" id="KW-0812">Transmembrane</keyword>
<proteinExistence type="predicted"/>
<keyword evidence="6" id="KW-0411">Iron-sulfur</keyword>
<dbReference type="GO" id="GO:0005886">
    <property type="term" value="C:plasma membrane"/>
    <property type="evidence" value="ECO:0007669"/>
    <property type="project" value="TreeGrafter"/>
</dbReference>
<dbReference type="EMBL" id="CP042914">
    <property type="protein sequence ID" value="QEG39566.1"/>
    <property type="molecule type" value="Genomic_DNA"/>
</dbReference>
<sequence length="474" mass="52776">MTATENQLNGSSQSESHVLPTDEHVLSTLERDGGRRWLSPLLSTGYWWHRRRMVAYVLMVVFVAIPHLRLGGKPLILLDIAAREFTILGKTFLPTDTVLLALLILSVFISIVLITALAGRAWCGWACPQTVYMEYLFRPIDRFFDGVTGKGGRAKAGRSPLWQVARIAVYVLLSMFLAHTFLAYFVGTERLALWVRSSPVEHPTAFIVMAVTTGAMLFDFLYFREQMCTLACPYGRFQSVMLDEQSLIVAYDPVRGEPRKKGKHRPGDAAGDCVDCNRCVVVCPTGIDIRQGLQMECINCTQCIDACDDVMRRVGTPTGLIRYSSQNAIDRKPQRFLRARTIIYPIILVLVFSGFGYALTTKRGFDARLMRGKGAPFSMSTVGNVSNSFQIRLVNRTDQDQSYQFTISGIEGAELSIVDEQLLTIEPGGSRVVPVTVSFPVGLTAGDGNHLGELEIRDDNDHQRILSLRVLGPR</sequence>
<dbReference type="InterPro" id="IPR032879">
    <property type="entry name" value="FixG_C"/>
</dbReference>
<evidence type="ECO:0000256" key="5">
    <source>
        <dbReference type="ARBA" id="ARBA00023004"/>
    </source>
</evidence>
<evidence type="ECO:0000256" key="2">
    <source>
        <dbReference type="ARBA" id="ARBA00022485"/>
    </source>
</evidence>
<dbReference type="Pfam" id="PF13746">
    <property type="entry name" value="Fer4_18"/>
    <property type="match status" value="1"/>
</dbReference>
<keyword evidence="8" id="KW-0472">Membrane</keyword>
<dbReference type="InterPro" id="IPR017900">
    <property type="entry name" value="4Fe4S_Fe_S_CS"/>
</dbReference>
<dbReference type="NCBIfam" id="TIGR02745">
    <property type="entry name" value="ccoG_rdxA_fixG"/>
    <property type="match status" value="1"/>
</dbReference>
<dbReference type="InterPro" id="IPR013783">
    <property type="entry name" value="Ig-like_fold"/>
</dbReference>
<accession>A0A5B9QR92</accession>
<evidence type="ECO:0000256" key="1">
    <source>
        <dbReference type="ARBA" id="ARBA00022448"/>
    </source>
</evidence>
<dbReference type="InterPro" id="IPR014116">
    <property type="entry name" value="Cyt_c_oxidase_cbb3_FixG"/>
</dbReference>
<dbReference type="GO" id="GO:0046872">
    <property type="term" value="F:metal ion binding"/>
    <property type="evidence" value="ECO:0007669"/>
    <property type="project" value="UniProtKB-KW"/>
</dbReference>
<reference evidence="10 11" key="1">
    <citation type="submission" date="2019-08" db="EMBL/GenBank/DDBJ databases">
        <title>Deep-cultivation of Planctomycetes and their phenomic and genomic characterization uncovers novel biology.</title>
        <authorList>
            <person name="Wiegand S."/>
            <person name="Jogler M."/>
            <person name="Boedeker C."/>
            <person name="Pinto D."/>
            <person name="Vollmers J."/>
            <person name="Rivas-Marin E."/>
            <person name="Kohn T."/>
            <person name="Peeters S.H."/>
            <person name="Heuer A."/>
            <person name="Rast P."/>
            <person name="Oberbeckmann S."/>
            <person name="Bunk B."/>
            <person name="Jeske O."/>
            <person name="Meyerdierks A."/>
            <person name="Storesund J.E."/>
            <person name="Kallscheuer N."/>
            <person name="Luecker S."/>
            <person name="Lage O.M."/>
            <person name="Pohl T."/>
            <person name="Merkel B.J."/>
            <person name="Hornburger P."/>
            <person name="Mueller R.-W."/>
            <person name="Bruemmer F."/>
            <person name="Labrenz M."/>
            <person name="Spormann A.M."/>
            <person name="Op den Camp H."/>
            <person name="Overmann J."/>
            <person name="Amann R."/>
            <person name="Jetten M.S.M."/>
            <person name="Mascher T."/>
            <person name="Medema M.H."/>
            <person name="Devos D.P."/>
            <person name="Kaster A.-K."/>
            <person name="Ovreas L."/>
            <person name="Rohde M."/>
            <person name="Galperin M.Y."/>
            <person name="Jogler C."/>
        </authorList>
    </citation>
    <scope>NUCLEOTIDE SEQUENCE [LARGE SCALE GENOMIC DNA]</scope>
    <source>
        <strain evidence="10 11">UC8</strain>
    </source>
</reference>
<dbReference type="OrthoDB" id="9786132at2"/>
<protein>
    <submittedName>
        <fullName evidence="10">Electron transport protein YccM</fullName>
    </submittedName>
</protein>